<evidence type="ECO:0000256" key="13">
    <source>
        <dbReference type="ARBA" id="ARBA00023242"/>
    </source>
</evidence>
<dbReference type="FunFam" id="3.30.160.60:FF:000953">
    <property type="entry name" value="Zinc finger protein 691"/>
    <property type="match status" value="2"/>
</dbReference>
<feature type="domain" description="C2H2-type" evidence="22">
    <location>
        <begin position="406"/>
        <end position="433"/>
    </location>
</feature>
<evidence type="ECO:0000256" key="4">
    <source>
        <dbReference type="ARBA" id="ARBA00022553"/>
    </source>
</evidence>
<evidence type="ECO:0000259" key="22">
    <source>
        <dbReference type="PROSITE" id="PS50157"/>
    </source>
</evidence>
<comment type="similarity">
    <text evidence="2">Belongs to the krueppel C2H2-type zinc-finger protein family.</text>
</comment>
<keyword evidence="5" id="KW-0479">Metal-binding</keyword>
<feature type="domain" description="C2H2-type" evidence="22">
    <location>
        <begin position="434"/>
        <end position="461"/>
    </location>
</feature>
<evidence type="ECO:0000256" key="2">
    <source>
        <dbReference type="ARBA" id="ARBA00006991"/>
    </source>
</evidence>
<dbReference type="CDD" id="cd07765">
    <property type="entry name" value="KRAB_A-box"/>
    <property type="match status" value="1"/>
</dbReference>
<comment type="subunit">
    <text evidence="15">Interacts with a number of proteins involved in chromatin modification and transcriptional corepression including DNMT1, DNMT3A, HDAC2, PHF8, TRIM28/KAP1, SETDB1, EZH2, UHRF1, CBX3/HP1-gamma, and CBX5/HP1-alpha; recruits these proteins to the SIX3 promoter region, leading to SIX3 transcriptional repression. Interacts with MAPK3/ERK1 and MAPK1/ERK2.</text>
</comment>
<name>A0AAA9RU34_BOVIN</name>
<dbReference type="FunFam" id="3.30.160.60:FF:002887">
    <property type="entry name" value="Zinc finger protein 263 isoform X2"/>
    <property type="match status" value="1"/>
</dbReference>
<dbReference type="FunFam" id="1.10.4020.10:FF:000001">
    <property type="entry name" value="zinc finger protein 263 isoform X1"/>
    <property type="match status" value="1"/>
</dbReference>
<gene>
    <name evidence="25" type="primary">ZNF263</name>
</gene>
<feature type="region of interest" description="Disordered" evidence="21">
    <location>
        <begin position="244"/>
        <end position="271"/>
    </location>
</feature>
<keyword evidence="26" id="KW-1185">Reference proteome</keyword>
<dbReference type="FunFam" id="3.30.160.60:FF:002343">
    <property type="entry name" value="Zinc finger protein 33A"/>
    <property type="match status" value="1"/>
</dbReference>
<feature type="region of interest" description="Disordered" evidence="21">
    <location>
        <begin position="148"/>
        <end position="222"/>
    </location>
</feature>
<dbReference type="GO" id="GO:0008270">
    <property type="term" value="F:zinc ion binding"/>
    <property type="evidence" value="ECO:0007669"/>
    <property type="project" value="UniProtKB-KW"/>
</dbReference>
<keyword evidence="7 19" id="KW-0863">Zinc-finger</keyword>
<keyword evidence="13 20" id="KW-0539">Nucleus</keyword>
<evidence type="ECO:0000256" key="7">
    <source>
        <dbReference type="ARBA" id="ARBA00022771"/>
    </source>
</evidence>
<evidence type="ECO:0000256" key="8">
    <source>
        <dbReference type="ARBA" id="ARBA00022833"/>
    </source>
</evidence>
<evidence type="ECO:0000256" key="14">
    <source>
        <dbReference type="ARBA" id="ARBA00053211"/>
    </source>
</evidence>
<feature type="domain" description="C2H2-type" evidence="22">
    <location>
        <begin position="492"/>
        <end position="519"/>
    </location>
</feature>
<dbReference type="GO" id="GO:0005634">
    <property type="term" value="C:nucleus"/>
    <property type="evidence" value="ECO:0007669"/>
    <property type="project" value="UniProtKB-SubCell"/>
</dbReference>
<comment type="function">
    <text evidence="14">Transcription factor that binds to the consensus sequence 5'-TCCTCCC-3' and acts as a transcriptional repressor. Binds to the promoter region of SIX3 and recruits other proteins involved in chromatin modification and transcriptional corepression, resulting in methylation of the promoter and transcriptional repression. Acts as a transcriptional repressor of HS3ST1 and HS3ST3A1 via binding to gene promoter regions.</text>
</comment>
<feature type="domain" description="C2H2-type" evidence="22">
    <location>
        <begin position="294"/>
        <end position="321"/>
    </location>
</feature>
<keyword evidence="3" id="KW-1017">Isopeptide bond</keyword>
<dbReference type="AlphaFoldDB" id="A0AAA9RU34"/>
<evidence type="ECO:0000256" key="17">
    <source>
        <dbReference type="ARBA" id="ARBA00080279"/>
    </source>
</evidence>
<dbReference type="Ensembl" id="ENSBTAT00000124943.1">
    <property type="protein sequence ID" value="ENSBTAP00000075564.1"/>
    <property type="gene ID" value="ENSBTAG00000018625.8"/>
</dbReference>
<feature type="domain" description="C2H2-type" evidence="22">
    <location>
        <begin position="576"/>
        <end position="600"/>
    </location>
</feature>
<evidence type="ECO:0000256" key="18">
    <source>
        <dbReference type="ARBA" id="ARBA00082845"/>
    </source>
</evidence>
<accession>A0AAA9RU34</accession>
<dbReference type="FunFam" id="3.30.160.60:FF:001749">
    <property type="entry name" value="Zinc finger protein 263"/>
    <property type="match status" value="1"/>
</dbReference>
<comment type="subcellular location">
    <subcellularLocation>
        <location evidence="1 20">Nucleus</location>
    </subcellularLocation>
</comment>
<evidence type="ECO:0000259" key="24">
    <source>
        <dbReference type="PROSITE" id="PS50805"/>
    </source>
</evidence>
<dbReference type="Gene3D" id="1.10.4020.10">
    <property type="entry name" value="DNA breaking-rejoining enzymes"/>
    <property type="match status" value="1"/>
</dbReference>
<evidence type="ECO:0000256" key="11">
    <source>
        <dbReference type="ARBA" id="ARBA00023125"/>
    </source>
</evidence>
<feature type="compositionally biased region" description="Basic and acidic residues" evidence="21">
    <location>
        <begin position="251"/>
        <end position="270"/>
    </location>
</feature>
<keyword evidence="12" id="KW-0804">Transcription</keyword>
<dbReference type="Proteomes" id="UP000009136">
    <property type="component" value="Chromosome 25"/>
</dbReference>
<dbReference type="PROSITE" id="PS50805">
    <property type="entry name" value="KRAB"/>
    <property type="match status" value="1"/>
</dbReference>
<evidence type="ECO:0000256" key="10">
    <source>
        <dbReference type="ARBA" id="ARBA00023015"/>
    </source>
</evidence>
<evidence type="ECO:0000256" key="20">
    <source>
        <dbReference type="PROSITE-ProRule" id="PRU00187"/>
    </source>
</evidence>
<dbReference type="GeneTree" id="ENSGT00940000159965"/>
<dbReference type="InterPro" id="IPR003309">
    <property type="entry name" value="SCAN_dom"/>
</dbReference>
<dbReference type="SUPFAM" id="SSF109640">
    <property type="entry name" value="KRAB domain (Kruppel-associated box)"/>
    <property type="match status" value="1"/>
</dbReference>
<evidence type="ECO:0000256" key="6">
    <source>
        <dbReference type="ARBA" id="ARBA00022737"/>
    </source>
</evidence>
<dbReference type="SUPFAM" id="SSF57667">
    <property type="entry name" value="beta-beta-alpha zinc fingers"/>
    <property type="match status" value="6"/>
</dbReference>
<evidence type="ECO:0000256" key="12">
    <source>
        <dbReference type="ARBA" id="ARBA00023163"/>
    </source>
</evidence>
<dbReference type="FunFam" id="3.30.160.60:FF:001024">
    <property type="entry name" value="Zinc finger and SCAN domain-containing protein 20"/>
    <property type="match status" value="1"/>
</dbReference>
<keyword evidence="10" id="KW-0805">Transcription regulation</keyword>
<dbReference type="PANTHER" id="PTHR23235">
    <property type="entry name" value="KRUEPPEL-LIKE TRANSCRIPTION FACTOR"/>
    <property type="match status" value="1"/>
</dbReference>
<dbReference type="PROSITE" id="PS50804">
    <property type="entry name" value="SCAN_BOX"/>
    <property type="match status" value="1"/>
</dbReference>
<dbReference type="Pfam" id="PF00096">
    <property type="entry name" value="zf-C2H2"/>
    <property type="match status" value="9"/>
</dbReference>
<dbReference type="InterPro" id="IPR036051">
    <property type="entry name" value="KRAB_dom_sf"/>
</dbReference>
<organism evidence="25 26">
    <name type="scientific">Bos taurus</name>
    <name type="common">Bovine</name>
    <dbReference type="NCBI Taxonomy" id="9913"/>
    <lineage>
        <taxon>Eukaryota</taxon>
        <taxon>Metazoa</taxon>
        <taxon>Chordata</taxon>
        <taxon>Craniata</taxon>
        <taxon>Vertebrata</taxon>
        <taxon>Euteleostomi</taxon>
        <taxon>Mammalia</taxon>
        <taxon>Eutheria</taxon>
        <taxon>Laurasiatheria</taxon>
        <taxon>Artiodactyla</taxon>
        <taxon>Ruminantia</taxon>
        <taxon>Pecora</taxon>
        <taxon>Bovidae</taxon>
        <taxon>Bovinae</taxon>
        <taxon>Bos</taxon>
    </lineage>
</organism>
<evidence type="ECO:0000259" key="23">
    <source>
        <dbReference type="PROSITE" id="PS50804"/>
    </source>
</evidence>
<dbReference type="InterPro" id="IPR001909">
    <property type="entry name" value="KRAB"/>
</dbReference>
<dbReference type="PROSITE" id="PS00028">
    <property type="entry name" value="ZINC_FINGER_C2H2_1"/>
    <property type="match status" value="9"/>
</dbReference>
<evidence type="ECO:0000256" key="19">
    <source>
        <dbReference type="PROSITE-ProRule" id="PRU00042"/>
    </source>
</evidence>
<evidence type="ECO:0000313" key="25">
    <source>
        <dbReference type="Ensembl" id="ENSBTAP00000075564.1"/>
    </source>
</evidence>
<evidence type="ECO:0000256" key="3">
    <source>
        <dbReference type="ARBA" id="ARBA00022499"/>
    </source>
</evidence>
<evidence type="ECO:0000256" key="16">
    <source>
        <dbReference type="ARBA" id="ARBA00067199"/>
    </source>
</evidence>
<evidence type="ECO:0000313" key="26">
    <source>
        <dbReference type="Proteomes" id="UP000009136"/>
    </source>
</evidence>
<dbReference type="SMART" id="SM00431">
    <property type="entry name" value="SCAN"/>
    <property type="match status" value="1"/>
</dbReference>
<evidence type="ECO:0000256" key="9">
    <source>
        <dbReference type="ARBA" id="ARBA00022843"/>
    </source>
</evidence>
<reference evidence="25" key="2">
    <citation type="submission" date="2025-08" db="UniProtKB">
        <authorList>
            <consortium name="Ensembl"/>
        </authorList>
    </citation>
    <scope>IDENTIFICATION</scope>
    <source>
        <strain evidence="25">Hereford</strain>
    </source>
</reference>
<dbReference type="SMART" id="SM00355">
    <property type="entry name" value="ZnF_C2H2"/>
    <property type="match status" value="9"/>
</dbReference>
<sequence length="600" mass="68478">MASGPGFQDREGLLIVKLEEDSAWSQELPQPDPGPSPEASHLRFRRFRFQEAAGPREALSRLQELCHGWLQPEMRTKEQILELLVLEQFLTILPQEIQSRVQELHPESGEEAVTLVEDMQKELGRLRQKLPESLEDVAMYISQEEWGRQHPSKRALSRDTVQESYENVDSLESQVPSQEALSTQVEHGGKPWHPSVQTCKEGLSSRTPAPGEEKFENQEECAQSASPESIHCQALLLGQARGEVPWSPEQGRPRDRAEKLWEPPTEDRMEQSLVGATSCKKLGRPTELQPKKLHLCPLCGKNFSNNSNLIRHQRIHAAERLCMGVECAEIFGGNPHFLSLHRAHLGEEAHKCLECGKSFSQNTHLTRHQRTHTGEKPYQCNVCGKSFSCNSNLHRHQRTHTGEKPYKCPECGEIFAHSSNLLRHQRIHTGERPYKCAECGKSFSRSSHLVIHERTHEKERLYPFSECGEAVRDSTLFLTNPGTHPKAEKKLFQCLTCGKSFRQGMHLTRHQRTHTGEKPYKCNLCGENFSHRSNLIRHQRIHTGEKPYTCHECGDSFSHSSNRIRHLRTHTGEKPYKCSECGESFSRSSRLMSHQRTHTG</sequence>
<dbReference type="InterPro" id="IPR036236">
    <property type="entry name" value="Znf_C2H2_sf"/>
</dbReference>
<dbReference type="FunFam" id="3.30.160.60:FF:000620">
    <property type="entry name" value="Zinc finger protein 263"/>
    <property type="match status" value="1"/>
</dbReference>
<evidence type="ECO:0000256" key="5">
    <source>
        <dbReference type="ARBA" id="ARBA00022723"/>
    </source>
</evidence>
<feature type="domain" description="C2H2-type" evidence="22">
    <location>
        <begin position="548"/>
        <end position="575"/>
    </location>
</feature>
<feature type="domain" description="SCAN box" evidence="23">
    <location>
        <begin position="41"/>
        <end position="123"/>
    </location>
</feature>
<feature type="compositionally biased region" description="Polar residues" evidence="21">
    <location>
        <begin position="162"/>
        <end position="185"/>
    </location>
</feature>
<dbReference type="Pfam" id="PF02023">
    <property type="entry name" value="SCAN"/>
    <property type="match status" value="1"/>
</dbReference>
<keyword evidence="9" id="KW-0832">Ubl conjugation</keyword>
<dbReference type="InterPro" id="IPR038269">
    <property type="entry name" value="SCAN_sf"/>
</dbReference>
<dbReference type="Pfam" id="PF01352">
    <property type="entry name" value="KRAB"/>
    <property type="match status" value="1"/>
</dbReference>
<feature type="domain" description="C2H2-type" evidence="22">
    <location>
        <begin position="378"/>
        <end position="405"/>
    </location>
</feature>
<feature type="domain" description="C2H2-type" evidence="22">
    <location>
        <begin position="520"/>
        <end position="547"/>
    </location>
</feature>
<keyword evidence="4" id="KW-0597">Phosphoprotein</keyword>
<dbReference type="GO" id="GO:0006355">
    <property type="term" value="P:regulation of DNA-templated transcription"/>
    <property type="evidence" value="ECO:0007669"/>
    <property type="project" value="InterPro"/>
</dbReference>
<dbReference type="Gene3D" id="3.30.160.60">
    <property type="entry name" value="Classic Zinc Finger"/>
    <property type="match status" value="9"/>
</dbReference>
<feature type="domain" description="C2H2-type" evidence="22">
    <location>
        <begin position="350"/>
        <end position="377"/>
    </location>
</feature>
<dbReference type="SUPFAM" id="SSF47353">
    <property type="entry name" value="Retrovirus capsid dimerization domain-like"/>
    <property type="match status" value="1"/>
</dbReference>
<dbReference type="InterPro" id="IPR013087">
    <property type="entry name" value="Znf_C2H2_type"/>
</dbReference>
<evidence type="ECO:0000256" key="21">
    <source>
        <dbReference type="SAM" id="MobiDB-lite"/>
    </source>
</evidence>
<proteinExistence type="inferred from homology"/>
<reference evidence="25" key="1">
    <citation type="submission" date="2018-03" db="EMBL/GenBank/DDBJ databases">
        <title>ARS-UCD1.2.</title>
        <authorList>
            <person name="Rosen B.D."/>
            <person name="Bickhart D.M."/>
            <person name="Koren S."/>
            <person name="Schnabel R.D."/>
            <person name="Hall R."/>
            <person name="Zimin A."/>
            <person name="Dreischer C."/>
            <person name="Schultheiss S."/>
            <person name="Schroeder S.G."/>
            <person name="Elsik C.G."/>
            <person name="Couldrey C."/>
            <person name="Liu G.E."/>
            <person name="Van Tassell C.P."/>
            <person name="Phillippy A.M."/>
            <person name="Smith T.P.L."/>
            <person name="Medrano J.F."/>
        </authorList>
    </citation>
    <scope>NUCLEOTIDE SEQUENCE [LARGE SCALE GENOMIC DNA]</scope>
    <source>
        <strain evidence="25">Hereford</strain>
    </source>
</reference>
<dbReference type="PANTHER" id="PTHR23235:SF142">
    <property type="entry name" value="ZINC FINGER PROTEIN 384"/>
    <property type="match status" value="1"/>
</dbReference>
<protein>
    <recommendedName>
        <fullName evidence="16">Zinc finger protein 263</fullName>
    </recommendedName>
    <alternativeName>
        <fullName evidence="17">Zinc finger protein FPM315</fullName>
    </alternativeName>
    <alternativeName>
        <fullName evidence="18">Zinc finger protein with KRAB and SCAN domains 12</fullName>
    </alternativeName>
</protein>
<dbReference type="Gene3D" id="6.10.140.140">
    <property type="match status" value="1"/>
</dbReference>
<dbReference type="GO" id="GO:0043565">
    <property type="term" value="F:sequence-specific DNA binding"/>
    <property type="evidence" value="ECO:0007669"/>
    <property type="project" value="UniProtKB-ARBA"/>
</dbReference>
<dbReference type="SMART" id="SM00349">
    <property type="entry name" value="KRAB"/>
    <property type="match status" value="1"/>
</dbReference>
<keyword evidence="8" id="KW-0862">Zinc</keyword>
<keyword evidence="11" id="KW-0238">DNA-binding</keyword>
<feature type="domain" description="KRAB" evidence="24">
    <location>
        <begin position="132"/>
        <end position="204"/>
    </location>
</feature>
<dbReference type="CDD" id="cd07936">
    <property type="entry name" value="SCAN"/>
    <property type="match status" value="1"/>
</dbReference>
<dbReference type="PROSITE" id="PS50157">
    <property type="entry name" value="ZINC_FINGER_C2H2_2"/>
    <property type="match status" value="9"/>
</dbReference>
<evidence type="ECO:0000256" key="15">
    <source>
        <dbReference type="ARBA" id="ARBA00062170"/>
    </source>
</evidence>
<reference evidence="25" key="3">
    <citation type="submission" date="2025-09" db="UniProtKB">
        <authorList>
            <consortium name="Ensembl"/>
        </authorList>
    </citation>
    <scope>IDENTIFICATION</scope>
    <source>
        <strain evidence="25">Hereford</strain>
    </source>
</reference>
<dbReference type="FunFam" id="3.30.160.60:FF:000540">
    <property type="entry name" value="zinc finger protein 263 isoform X1"/>
    <property type="match status" value="1"/>
</dbReference>
<dbReference type="FunFam" id="3.30.160.60:FF:003262">
    <property type="entry name" value="Zinc finger protein 263"/>
    <property type="match status" value="1"/>
</dbReference>
<evidence type="ECO:0000256" key="1">
    <source>
        <dbReference type="ARBA" id="ARBA00004123"/>
    </source>
</evidence>
<keyword evidence="6" id="KW-0677">Repeat</keyword>